<keyword evidence="2" id="KW-1133">Transmembrane helix</keyword>
<feature type="compositionally biased region" description="Basic and acidic residues" evidence="1">
    <location>
        <begin position="52"/>
        <end position="70"/>
    </location>
</feature>
<comment type="caution">
    <text evidence="3">The sequence shown here is derived from an EMBL/GenBank/DDBJ whole genome shotgun (WGS) entry which is preliminary data.</text>
</comment>
<dbReference type="GeneID" id="94434480"/>
<dbReference type="Proteomes" id="UP000221165">
    <property type="component" value="Unassembled WGS sequence"/>
</dbReference>
<keyword evidence="2 3" id="KW-0812">Transmembrane</keyword>
<feature type="compositionally biased region" description="Basic and acidic residues" evidence="1">
    <location>
        <begin position="97"/>
        <end position="106"/>
    </location>
</feature>
<evidence type="ECO:0000313" key="4">
    <source>
        <dbReference type="Proteomes" id="UP000221165"/>
    </source>
</evidence>
<name>A0A2C6KEN8_9APIC</name>
<evidence type="ECO:0000256" key="1">
    <source>
        <dbReference type="SAM" id="MobiDB-lite"/>
    </source>
</evidence>
<keyword evidence="4" id="KW-1185">Reference proteome</keyword>
<dbReference type="AlphaFoldDB" id="A0A2C6KEN8"/>
<gene>
    <name evidence="3" type="ORF">CSUI_011168</name>
</gene>
<evidence type="ECO:0000313" key="3">
    <source>
        <dbReference type="EMBL" id="PHJ15022.1"/>
    </source>
</evidence>
<keyword evidence="2" id="KW-0472">Membrane</keyword>
<dbReference type="RefSeq" id="XP_067916756.1">
    <property type="nucleotide sequence ID" value="XM_068071269.1"/>
</dbReference>
<feature type="region of interest" description="Disordered" evidence="1">
    <location>
        <begin position="455"/>
        <end position="493"/>
    </location>
</feature>
<feature type="transmembrane region" description="Helical" evidence="2">
    <location>
        <begin position="345"/>
        <end position="368"/>
    </location>
</feature>
<feature type="compositionally biased region" description="Polar residues" evidence="1">
    <location>
        <begin position="165"/>
        <end position="180"/>
    </location>
</feature>
<dbReference type="VEuPathDB" id="ToxoDB:CSUI_011168"/>
<protein>
    <submittedName>
        <fullName evidence="3">Transmembrane protein</fullName>
    </submittedName>
</protein>
<feature type="region of interest" description="Disordered" evidence="1">
    <location>
        <begin position="224"/>
        <end position="244"/>
    </location>
</feature>
<proteinExistence type="predicted"/>
<dbReference type="OrthoDB" id="330758at2759"/>
<sequence length="493" mass="52954">MDANEDDGHFREDEALFLHPADSGSLRTPGYSAEEKSACPSTPADGGGSDSRTCEEDTSLHRNSSGRRDSSNPFAGLTPGESDPPESCIVFDFPVSNHDKSRDKSQESQLGERQSPLPYPGPGFLSCSISSESMESHFRNDILQTRETSVDPEQPSIIQDRIASQEASSTPGACSSLGSRRTSFPRLFEAPCGESLTARELHSRRPSSSRVAAAAEESALPVYRAETGRDFSQPTPPRASHKQAIVSPDASRGVCARSSRGTTWIPLSKDLDIAGAGKDNMLSPKLERLIWQVRLLRELLAGLIGMQAVFVLTNFVLSNASAAVVALFCMLCCVFAHADRRPATYLLTALLALAVGVAVVVSLCTQVYGFEPYYLDDVLHRLSSGQALVLLLVSLVVAALCVRTVHLQREHLRRAGYTLRTGAQTGVPGPLSNVFLQRGTSTAQYLLRSPESIAVGGSAERSSTVRVPPPLAEEDDELEGSTSTAPPKEVQVS</sequence>
<feature type="region of interest" description="Disordered" evidence="1">
    <location>
        <begin position="160"/>
        <end position="180"/>
    </location>
</feature>
<dbReference type="EMBL" id="MIGC01009953">
    <property type="protein sequence ID" value="PHJ15022.1"/>
    <property type="molecule type" value="Genomic_DNA"/>
</dbReference>
<evidence type="ECO:0000256" key="2">
    <source>
        <dbReference type="SAM" id="Phobius"/>
    </source>
</evidence>
<accession>A0A2C6KEN8</accession>
<feature type="transmembrane region" description="Helical" evidence="2">
    <location>
        <begin position="319"/>
        <end position="338"/>
    </location>
</feature>
<organism evidence="3 4">
    <name type="scientific">Cystoisospora suis</name>
    <dbReference type="NCBI Taxonomy" id="483139"/>
    <lineage>
        <taxon>Eukaryota</taxon>
        <taxon>Sar</taxon>
        <taxon>Alveolata</taxon>
        <taxon>Apicomplexa</taxon>
        <taxon>Conoidasida</taxon>
        <taxon>Coccidia</taxon>
        <taxon>Eucoccidiorida</taxon>
        <taxon>Eimeriorina</taxon>
        <taxon>Sarcocystidae</taxon>
        <taxon>Cystoisospora</taxon>
    </lineage>
</organism>
<feature type="compositionally biased region" description="Basic and acidic residues" evidence="1">
    <location>
        <begin position="1"/>
        <end position="16"/>
    </location>
</feature>
<feature type="transmembrane region" description="Helical" evidence="2">
    <location>
        <begin position="388"/>
        <end position="405"/>
    </location>
</feature>
<reference evidence="3 4" key="1">
    <citation type="journal article" date="2017" name="Int. J. Parasitol.">
        <title>The genome of the protozoan parasite Cystoisospora suis and a reverse vaccinology approach to identify vaccine candidates.</title>
        <authorList>
            <person name="Palmieri N."/>
            <person name="Shrestha A."/>
            <person name="Ruttkowski B."/>
            <person name="Beck T."/>
            <person name="Vogl C."/>
            <person name="Tomley F."/>
            <person name="Blake D.P."/>
            <person name="Joachim A."/>
        </authorList>
    </citation>
    <scope>NUCLEOTIDE SEQUENCE [LARGE SCALE GENOMIC DNA]</scope>
    <source>
        <strain evidence="3 4">Wien I</strain>
    </source>
</reference>
<feature type="region of interest" description="Disordered" evidence="1">
    <location>
        <begin position="1"/>
        <end position="125"/>
    </location>
</feature>